<organism evidence="15 16">
    <name type="scientific">Coffea canephora</name>
    <name type="common">Robusta coffee</name>
    <dbReference type="NCBI Taxonomy" id="49390"/>
    <lineage>
        <taxon>Eukaryota</taxon>
        <taxon>Viridiplantae</taxon>
        <taxon>Streptophyta</taxon>
        <taxon>Embryophyta</taxon>
        <taxon>Tracheophyta</taxon>
        <taxon>Spermatophyta</taxon>
        <taxon>Magnoliopsida</taxon>
        <taxon>eudicotyledons</taxon>
        <taxon>Gunneridae</taxon>
        <taxon>Pentapetalae</taxon>
        <taxon>asterids</taxon>
        <taxon>lamiids</taxon>
        <taxon>Gentianales</taxon>
        <taxon>Rubiaceae</taxon>
        <taxon>Ixoroideae</taxon>
        <taxon>Gardenieae complex</taxon>
        <taxon>Bertiereae - Coffeeae clade</taxon>
        <taxon>Coffeeae</taxon>
        <taxon>Coffea</taxon>
    </lineage>
</organism>
<dbReference type="GO" id="GO:0005737">
    <property type="term" value="C:cytoplasm"/>
    <property type="evidence" value="ECO:0007669"/>
    <property type="project" value="TreeGrafter"/>
</dbReference>
<feature type="compositionally biased region" description="Basic and acidic residues" evidence="13">
    <location>
        <begin position="257"/>
        <end position="295"/>
    </location>
</feature>
<evidence type="ECO:0000256" key="3">
    <source>
        <dbReference type="ARBA" id="ARBA00022723"/>
    </source>
</evidence>
<evidence type="ECO:0000313" key="15">
    <source>
        <dbReference type="EMBL" id="CDP15205.1"/>
    </source>
</evidence>
<dbReference type="InterPro" id="IPR039693">
    <property type="entry name" value="Rtr1/RPAP2"/>
</dbReference>
<evidence type="ECO:0000256" key="5">
    <source>
        <dbReference type="ARBA" id="ARBA00022801"/>
    </source>
</evidence>
<dbReference type="EC" id="3.1.3.16" evidence="12"/>
<dbReference type="PROSITE" id="PS51479">
    <property type="entry name" value="ZF_RTR1"/>
    <property type="match status" value="1"/>
</dbReference>
<comment type="function">
    <text evidence="12">Putative RNA polymerase II subunit B1 C-terminal domain (CTD) phosphatase involved in RNA polymerase II transcription regulation.</text>
</comment>
<evidence type="ECO:0000256" key="1">
    <source>
        <dbReference type="ARBA" id="ARBA00004123"/>
    </source>
</evidence>
<evidence type="ECO:0000256" key="11">
    <source>
        <dbReference type="PROSITE-ProRule" id="PRU00812"/>
    </source>
</evidence>
<dbReference type="PhylomeDB" id="A0A068V374"/>
<evidence type="ECO:0000256" key="13">
    <source>
        <dbReference type="SAM" id="MobiDB-lite"/>
    </source>
</evidence>
<keyword evidence="16" id="KW-1185">Reference proteome</keyword>
<evidence type="ECO:0000256" key="9">
    <source>
        <dbReference type="ARBA" id="ARBA00047761"/>
    </source>
</evidence>
<proteinExistence type="inferred from homology"/>
<dbReference type="OMA" id="WMGPSNA"/>
<accession>A0A068V374</accession>
<evidence type="ECO:0000313" key="16">
    <source>
        <dbReference type="Proteomes" id="UP000295252"/>
    </source>
</evidence>
<dbReference type="OrthoDB" id="2590500at2759"/>
<sequence>MAKDHVIAIKDAVHRLQLSLLEGIQDENKLFAAGSVMSQSDYQDVVTERSITNLCGYPLCGNSLPLERPRKGRYRISLKEHKVYDLHETYMYCSTNCVVNSQAFVASLQEERSSTLNPVKLNEILRLFEGLSLEESSGGFGKNSDLELSKLRIQEMTDTGSGEVSLDEWIGPSNAIEGYVPLKDSCSNIQQARNLEKGCKSEHAYIQQIKDNFFNDMDFTSTLIIQDEYSISKSPDPARSISGHKTDKQKGKMKHKDMKDDESSELEGRVVSEGNKIEKKNLDKAPRKPAIKDNLGDSLGDLSNDIDEKLIKDNFFNDMDFTSTLIIQDEYSISKSPDPARSISGHKTDKQKGKMKHKDMKDDESSELEGRVVSEGNKIEKKNLDKAPRKPAIKDNLGDSLGDLSNDIDEKLVISDSFSEFQAEKASSSTANMLKPSLKSSKGKRGTRSVTWADEKVDGDGSKSLCEFRELEDTKNIFSQPGSAVMEVNEDPYRFASAEVCARALSEAAEAVVSGDADTSDAVAEAGIIVLPPHPEVHGTEAQVEVDMPDSETNVLKWPMKSGLSNSDLLDPNDSWYDTPPEGFSLNLSPFATMFMALFGWISSSSLAYIYGHDESLHEDYLYINGREYPCKIFSTDGRSLEIKQALAGCLARALPALVADLQLPMPLSTLEKEMDHLLDTMSFMDPLPPFRMKQWQLLVLLLLDALSVCRIPALTPYMTGRRILLPKVLQGAQISAEEYEIMKDLIIPLGRVPQFAMQCGA</sequence>
<dbReference type="PANTHER" id="PTHR14732:SF0">
    <property type="entry name" value="RNA POLYMERASE II SUBUNIT B1 CTD PHOSPHATASE RPAP2-RELATED"/>
    <property type="match status" value="1"/>
</dbReference>
<dbReference type="InterPro" id="IPR038534">
    <property type="entry name" value="Rtr1/RPAP2_sf"/>
</dbReference>
<dbReference type="GO" id="GO:0005634">
    <property type="term" value="C:nucleus"/>
    <property type="evidence" value="ECO:0007669"/>
    <property type="project" value="UniProtKB-SubCell"/>
</dbReference>
<evidence type="ECO:0000256" key="10">
    <source>
        <dbReference type="ARBA" id="ARBA00048336"/>
    </source>
</evidence>
<evidence type="ECO:0000256" key="4">
    <source>
        <dbReference type="ARBA" id="ARBA00022771"/>
    </source>
</evidence>
<feature type="region of interest" description="Disordered" evidence="13">
    <location>
        <begin position="334"/>
        <end position="401"/>
    </location>
</feature>
<evidence type="ECO:0000256" key="2">
    <source>
        <dbReference type="ARBA" id="ARBA00005676"/>
    </source>
</evidence>
<comment type="catalytic activity">
    <reaction evidence="10 12">
        <text>O-phospho-L-threonyl-[protein] + H2O = L-threonyl-[protein] + phosphate</text>
        <dbReference type="Rhea" id="RHEA:47004"/>
        <dbReference type="Rhea" id="RHEA-COMP:11060"/>
        <dbReference type="Rhea" id="RHEA-COMP:11605"/>
        <dbReference type="ChEBI" id="CHEBI:15377"/>
        <dbReference type="ChEBI" id="CHEBI:30013"/>
        <dbReference type="ChEBI" id="CHEBI:43474"/>
        <dbReference type="ChEBI" id="CHEBI:61977"/>
        <dbReference type="EC" id="3.1.3.16"/>
    </reaction>
</comment>
<comment type="subcellular location">
    <subcellularLocation>
        <location evidence="1 12">Nucleus</location>
    </subcellularLocation>
</comment>
<dbReference type="GO" id="GO:0008270">
    <property type="term" value="F:zinc ion binding"/>
    <property type="evidence" value="ECO:0007669"/>
    <property type="project" value="UniProtKB-KW"/>
</dbReference>
<reference evidence="16" key="1">
    <citation type="journal article" date="2014" name="Science">
        <title>The coffee genome provides insight into the convergent evolution of caffeine biosynthesis.</title>
        <authorList>
            <person name="Denoeud F."/>
            <person name="Carretero-Paulet L."/>
            <person name="Dereeper A."/>
            <person name="Droc G."/>
            <person name="Guyot R."/>
            <person name="Pietrella M."/>
            <person name="Zheng C."/>
            <person name="Alberti A."/>
            <person name="Anthony F."/>
            <person name="Aprea G."/>
            <person name="Aury J.M."/>
            <person name="Bento P."/>
            <person name="Bernard M."/>
            <person name="Bocs S."/>
            <person name="Campa C."/>
            <person name="Cenci A."/>
            <person name="Combes M.C."/>
            <person name="Crouzillat D."/>
            <person name="Da Silva C."/>
            <person name="Daddiego L."/>
            <person name="De Bellis F."/>
            <person name="Dussert S."/>
            <person name="Garsmeur O."/>
            <person name="Gayraud T."/>
            <person name="Guignon V."/>
            <person name="Jahn K."/>
            <person name="Jamilloux V."/>
            <person name="Joet T."/>
            <person name="Labadie K."/>
            <person name="Lan T."/>
            <person name="Leclercq J."/>
            <person name="Lepelley M."/>
            <person name="Leroy T."/>
            <person name="Li L.T."/>
            <person name="Librado P."/>
            <person name="Lopez L."/>
            <person name="Munoz A."/>
            <person name="Noel B."/>
            <person name="Pallavicini A."/>
            <person name="Perrotta G."/>
            <person name="Poncet V."/>
            <person name="Pot D."/>
            <person name="Priyono X."/>
            <person name="Rigoreau M."/>
            <person name="Rouard M."/>
            <person name="Rozas J."/>
            <person name="Tranchant-Dubreuil C."/>
            <person name="VanBuren R."/>
            <person name="Zhang Q."/>
            <person name="Andrade A.C."/>
            <person name="Argout X."/>
            <person name="Bertrand B."/>
            <person name="de Kochko A."/>
            <person name="Graziosi G."/>
            <person name="Henry R.J."/>
            <person name="Jayarama X."/>
            <person name="Ming R."/>
            <person name="Nagai C."/>
            <person name="Rounsley S."/>
            <person name="Sankoff D."/>
            <person name="Giuliano G."/>
            <person name="Albert V.A."/>
            <person name="Wincker P."/>
            <person name="Lashermes P."/>
        </authorList>
    </citation>
    <scope>NUCLEOTIDE SEQUENCE [LARGE SCALE GENOMIC DNA]</scope>
    <source>
        <strain evidence="16">cv. DH200-94</strain>
    </source>
</reference>
<dbReference type="GO" id="GO:0043175">
    <property type="term" value="F:RNA polymerase core enzyme binding"/>
    <property type="evidence" value="ECO:0007669"/>
    <property type="project" value="UniProtKB-UniRule"/>
</dbReference>
<keyword evidence="8 12" id="KW-0539">Nucleus</keyword>
<feature type="region of interest" description="Disordered" evidence="13">
    <location>
        <begin position="233"/>
        <end position="299"/>
    </location>
</feature>
<dbReference type="STRING" id="49390.A0A068V374"/>
<gene>
    <name evidence="15" type="ORF">GSCOC_T00042828001</name>
</gene>
<dbReference type="Pfam" id="PF04181">
    <property type="entry name" value="RPAP2_Rtr1"/>
    <property type="match status" value="1"/>
</dbReference>
<dbReference type="FunCoup" id="A0A068V374">
    <property type="interactions" value="2278"/>
</dbReference>
<name>A0A068V374_COFCA</name>
<feature type="domain" description="RTR1-type" evidence="14">
    <location>
        <begin position="32"/>
        <end position="117"/>
    </location>
</feature>
<comment type="similarity">
    <text evidence="2 11 12">Belongs to the RPAP2 family.</text>
</comment>
<feature type="region of interest" description="Disordered" evidence="13">
    <location>
        <begin position="425"/>
        <end position="449"/>
    </location>
</feature>
<dbReference type="GO" id="GO:0008420">
    <property type="term" value="F:RNA polymerase II CTD heptapeptide repeat phosphatase activity"/>
    <property type="evidence" value="ECO:0007669"/>
    <property type="project" value="UniProtKB-UniRule"/>
</dbReference>
<evidence type="ECO:0000259" key="14">
    <source>
        <dbReference type="PROSITE" id="PS51479"/>
    </source>
</evidence>
<dbReference type="AlphaFoldDB" id="A0A068V374"/>
<keyword evidence="4 12" id="KW-0863">Zinc-finger</keyword>
<dbReference type="InParanoid" id="A0A068V374"/>
<keyword evidence="7 12" id="KW-0904">Protein phosphatase</keyword>
<dbReference type="PANTHER" id="PTHR14732">
    <property type="entry name" value="RNA POLYMERASE II SUBUNIT B1 CTD PHOSPHATASE RPAP2-RELATED"/>
    <property type="match status" value="1"/>
</dbReference>
<comment type="catalytic activity">
    <reaction evidence="9 12">
        <text>O-phospho-L-seryl-[protein] + H2O = L-seryl-[protein] + phosphate</text>
        <dbReference type="Rhea" id="RHEA:20629"/>
        <dbReference type="Rhea" id="RHEA-COMP:9863"/>
        <dbReference type="Rhea" id="RHEA-COMP:11604"/>
        <dbReference type="ChEBI" id="CHEBI:15377"/>
        <dbReference type="ChEBI" id="CHEBI:29999"/>
        <dbReference type="ChEBI" id="CHEBI:43474"/>
        <dbReference type="ChEBI" id="CHEBI:83421"/>
        <dbReference type="EC" id="3.1.3.16"/>
    </reaction>
</comment>
<evidence type="ECO:0000256" key="8">
    <source>
        <dbReference type="ARBA" id="ARBA00023242"/>
    </source>
</evidence>
<keyword evidence="6 12" id="KW-0862">Zinc</keyword>
<dbReference type="Gramene" id="CDP15205">
    <property type="protein sequence ID" value="CDP15205"/>
    <property type="gene ID" value="GSCOC_T00042828001"/>
</dbReference>
<feature type="compositionally biased region" description="Basic and acidic residues" evidence="13">
    <location>
        <begin position="359"/>
        <end position="397"/>
    </location>
</feature>
<dbReference type="EMBL" id="HG739180">
    <property type="protein sequence ID" value="CDP15205.1"/>
    <property type="molecule type" value="Genomic_DNA"/>
</dbReference>
<dbReference type="Proteomes" id="UP000295252">
    <property type="component" value="Chromosome IV"/>
</dbReference>
<protein>
    <recommendedName>
        <fullName evidence="12">RNA polymerase II subunit B1 CTD phosphatase RPAP2 homolog</fullName>
        <ecNumber evidence="12">3.1.3.16</ecNumber>
    </recommendedName>
</protein>
<evidence type="ECO:0000256" key="12">
    <source>
        <dbReference type="RuleBase" id="RU367080"/>
    </source>
</evidence>
<keyword evidence="5 12" id="KW-0378">Hydrolase</keyword>
<keyword evidence="3 12" id="KW-0479">Metal-binding</keyword>
<dbReference type="Gene3D" id="1.25.40.820">
    <property type="match status" value="1"/>
</dbReference>
<dbReference type="InterPro" id="IPR007308">
    <property type="entry name" value="Rtr1/RPAP2_dom"/>
</dbReference>
<evidence type="ECO:0000256" key="7">
    <source>
        <dbReference type="ARBA" id="ARBA00022912"/>
    </source>
</evidence>
<evidence type="ECO:0000256" key="6">
    <source>
        <dbReference type="ARBA" id="ARBA00022833"/>
    </source>
</evidence>